<dbReference type="EMBL" id="JAYWIO010000003">
    <property type="protein sequence ID" value="KAK7275800.1"/>
    <property type="molecule type" value="Genomic_DNA"/>
</dbReference>
<sequence>MANTIFTLNSSSLSIGTFRRCQASKSDHPTHHHLGFYSKTKFNRFSIPDQKLALRFQNDFRRKRNMAVFANIPQGAPLPVGDWKVWIIGTIVTILLSFTRGKWGPLLQLKDKIETKIDEAERVADIVEEVAEQVEKVADMAAKNLPKGKLHDYAEIVGKVADDIDKHAENVGDALEKVEEMEKELESFIESNDRQDKTTAATTTSKDQK</sequence>
<feature type="region of interest" description="Disordered" evidence="2">
    <location>
        <begin position="185"/>
        <end position="209"/>
    </location>
</feature>
<proteinExistence type="predicted"/>
<comment type="caution">
    <text evidence="3">The sequence shown here is derived from an EMBL/GenBank/DDBJ whole genome shotgun (WGS) entry which is preliminary data.</text>
</comment>
<evidence type="ECO:0000313" key="4">
    <source>
        <dbReference type="Proteomes" id="UP001372338"/>
    </source>
</evidence>
<feature type="compositionally biased region" description="Basic and acidic residues" evidence="2">
    <location>
        <begin position="185"/>
        <end position="197"/>
    </location>
</feature>
<protein>
    <submittedName>
        <fullName evidence="3">Uncharacterized protein</fullName>
    </submittedName>
</protein>
<keyword evidence="4" id="KW-1185">Reference proteome</keyword>
<organism evidence="3 4">
    <name type="scientific">Crotalaria pallida</name>
    <name type="common">Smooth rattlebox</name>
    <name type="synonym">Crotalaria striata</name>
    <dbReference type="NCBI Taxonomy" id="3830"/>
    <lineage>
        <taxon>Eukaryota</taxon>
        <taxon>Viridiplantae</taxon>
        <taxon>Streptophyta</taxon>
        <taxon>Embryophyta</taxon>
        <taxon>Tracheophyta</taxon>
        <taxon>Spermatophyta</taxon>
        <taxon>Magnoliopsida</taxon>
        <taxon>eudicotyledons</taxon>
        <taxon>Gunneridae</taxon>
        <taxon>Pentapetalae</taxon>
        <taxon>rosids</taxon>
        <taxon>fabids</taxon>
        <taxon>Fabales</taxon>
        <taxon>Fabaceae</taxon>
        <taxon>Papilionoideae</taxon>
        <taxon>50 kb inversion clade</taxon>
        <taxon>genistoids sensu lato</taxon>
        <taxon>core genistoids</taxon>
        <taxon>Crotalarieae</taxon>
        <taxon>Crotalaria</taxon>
    </lineage>
</organism>
<feature type="coiled-coil region" evidence="1">
    <location>
        <begin position="110"/>
        <end position="137"/>
    </location>
</feature>
<evidence type="ECO:0000256" key="1">
    <source>
        <dbReference type="SAM" id="Coils"/>
    </source>
</evidence>
<gene>
    <name evidence="3" type="ORF">RIF29_16924</name>
</gene>
<dbReference type="PANTHER" id="PTHR33735:SF14">
    <property type="entry name" value="PHAGE CAPSID SCAFFOLDING PROTEIN (GPO) SERINE PEPTIDASE"/>
    <property type="match status" value="1"/>
</dbReference>
<dbReference type="AlphaFoldDB" id="A0AAN9IFZ8"/>
<evidence type="ECO:0000313" key="3">
    <source>
        <dbReference type="EMBL" id="KAK7275800.1"/>
    </source>
</evidence>
<keyword evidence="1" id="KW-0175">Coiled coil</keyword>
<accession>A0AAN9IFZ8</accession>
<reference evidence="3 4" key="1">
    <citation type="submission" date="2024-01" db="EMBL/GenBank/DDBJ databases">
        <title>The genomes of 5 underutilized Papilionoideae crops provide insights into root nodulation and disease resistanc.</title>
        <authorList>
            <person name="Yuan L."/>
        </authorList>
    </citation>
    <scope>NUCLEOTIDE SEQUENCE [LARGE SCALE GENOMIC DNA]</scope>
    <source>
        <strain evidence="3">ZHUSHIDOU_FW_LH</strain>
        <tissue evidence="3">Leaf</tissue>
    </source>
</reference>
<name>A0AAN9IFZ8_CROPI</name>
<feature type="compositionally biased region" description="Low complexity" evidence="2">
    <location>
        <begin position="198"/>
        <end position="209"/>
    </location>
</feature>
<evidence type="ECO:0000256" key="2">
    <source>
        <dbReference type="SAM" id="MobiDB-lite"/>
    </source>
</evidence>
<dbReference type="PANTHER" id="PTHR33735">
    <property type="entry name" value="EXPRESSED PROTEIN"/>
    <property type="match status" value="1"/>
</dbReference>
<dbReference type="Proteomes" id="UP001372338">
    <property type="component" value="Unassembled WGS sequence"/>
</dbReference>